<evidence type="ECO:0000256" key="1">
    <source>
        <dbReference type="SAM" id="MobiDB-lite"/>
    </source>
</evidence>
<dbReference type="AlphaFoldDB" id="K0T3X0"/>
<protein>
    <submittedName>
        <fullName evidence="2">Uncharacterized protein</fullName>
    </submittedName>
</protein>
<feature type="compositionally biased region" description="Basic and acidic residues" evidence="1">
    <location>
        <begin position="39"/>
        <end position="51"/>
    </location>
</feature>
<feature type="region of interest" description="Disordered" evidence="1">
    <location>
        <begin position="23"/>
        <end position="67"/>
    </location>
</feature>
<evidence type="ECO:0000313" key="2">
    <source>
        <dbReference type="EMBL" id="EJK71809.1"/>
    </source>
</evidence>
<comment type="caution">
    <text evidence="2">The sequence shown here is derived from an EMBL/GenBank/DDBJ whole genome shotgun (WGS) entry which is preliminary data.</text>
</comment>
<organism evidence="2 3">
    <name type="scientific">Thalassiosira oceanica</name>
    <name type="common">Marine diatom</name>
    <dbReference type="NCBI Taxonomy" id="159749"/>
    <lineage>
        <taxon>Eukaryota</taxon>
        <taxon>Sar</taxon>
        <taxon>Stramenopiles</taxon>
        <taxon>Ochrophyta</taxon>
        <taxon>Bacillariophyta</taxon>
        <taxon>Coscinodiscophyceae</taxon>
        <taxon>Thalassiosirophycidae</taxon>
        <taxon>Thalassiosirales</taxon>
        <taxon>Thalassiosiraceae</taxon>
        <taxon>Thalassiosira</taxon>
    </lineage>
</organism>
<evidence type="ECO:0000313" key="3">
    <source>
        <dbReference type="Proteomes" id="UP000266841"/>
    </source>
</evidence>
<name>K0T3X0_THAOC</name>
<gene>
    <name evidence="2" type="ORF">THAOC_06715</name>
</gene>
<dbReference type="EMBL" id="AGNL01006757">
    <property type="protein sequence ID" value="EJK71809.1"/>
    <property type="molecule type" value="Genomic_DNA"/>
</dbReference>
<dbReference type="Proteomes" id="UP000266841">
    <property type="component" value="Unassembled WGS sequence"/>
</dbReference>
<proteinExistence type="predicted"/>
<accession>K0T3X0</accession>
<reference evidence="2 3" key="1">
    <citation type="journal article" date="2012" name="Genome Biol.">
        <title>Genome and low-iron response of an oceanic diatom adapted to chronic iron limitation.</title>
        <authorList>
            <person name="Lommer M."/>
            <person name="Specht M."/>
            <person name="Roy A.S."/>
            <person name="Kraemer L."/>
            <person name="Andreson R."/>
            <person name="Gutowska M.A."/>
            <person name="Wolf J."/>
            <person name="Bergner S.V."/>
            <person name="Schilhabel M.B."/>
            <person name="Klostermeier U.C."/>
            <person name="Beiko R.G."/>
            <person name="Rosenstiel P."/>
            <person name="Hippler M."/>
            <person name="Laroche J."/>
        </authorList>
    </citation>
    <scope>NUCLEOTIDE SEQUENCE [LARGE SCALE GENOMIC DNA]</scope>
    <source>
        <strain evidence="2 3">CCMP1005</strain>
    </source>
</reference>
<keyword evidence="3" id="KW-1185">Reference proteome</keyword>
<sequence>MAISYPPPRAGVGVLAEHTPAARGELDGAPPEGYARRAVLPDRAVRSRPRPEEEEVPGPKHGGPLREHEVAVVNLPLVGVARRALAVHHVAVGGGVGHAGVVQDAGRVVAAQGADDGAVRPAGPVVLPPTLTRGRYRGTSPPEDDVGSRMWVTRSLFMAPALRLRPRSCAKNQPRSERCAGGQFRCATKQQFP</sequence>